<comment type="caution">
    <text evidence="3">The sequence shown here is derived from an EMBL/GenBank/DDBJ whole genome shotgun (WGS) entry which is preliminary data.</text>
</comment>
<keyword evidence="2" id="KW-1133">Transmembrane helix</keyword>
<reference evidence="3 4" key="1">
    <citation type="submission" date="2017-11" db="EMBL/GenBank/DDBJ databases">
        <title>De-novo sequencing of pomegranate (Punica granatum L.) genome.</title>
        <authorList>
            <person name="Akparov Z."/>
            <person name="Amiraslanov A."/>
            <person name="Hajiyeva S."/>
            <person name="Abbasov M."/>
            <person name="Kaur K."/>
            <person name="Hamwieh A."/>
            <person name="Solovyev V."/>
            <person name="Salamov A."/>
            <person name="Braich B."/>
            <person name="Kosarev P."/>
            <person name="Mahmoud A."/>
            <person name="Hajiyev E."/>
            <person name="Babayeva S."/>
            <person name="Izzatullayeva V."/>
            <person name="Mammadov A."/>
            <person name="Mammadov A."/>
            <person name="Sharifova S."/>
            <person name="Ojaghi J."/>
            <person name="Eynullazada K."/>
            <person name="Bayramov B."/>
            <person name="Abdulazimova A."/>
            <person name="Shahmuradov I."/>
        </authorList>
    </citation>
    <scope>NUCLEOTIDE SEQUENCE [LARGE SCALE GENOMIC DNA]</scope>
    <source>
        <strain evidence="4">cv. AG2017</strain>
        <tissue evidence="3">Leaf</tissue>
    </source>
</reference>
<feature type="compositionally biased region" description="Polar residues" evidence="1">
    <location>
        <begin position="86"/>
        <end position="107"/>
    </location>
</feature>
<evidence type="ECO:0000256" key="2">
    <source>
        <dbReference type="SAM" id="Phobius"/>
    </source>
</evidence>
<feature type="transmembrane region" description="Helical" evidence="2">
    <location>
        <begin position="28"/>
        <end position="45"/>
    </location>
</feature>
<evidence type="ECO:0000313" key="4">
    <source>
        <dbReference type="Proteomes" id="UP000233551"/>
    </source>
</evidence>
<gene>
    <name evidence="3" type="ORF">CRG98_035064</name>
</gene>
<protein>
    <submittedName>
        <fullName evidence="3">Uncharacterized protein</fullName>
    </submittedName>
</protein>
<dbReference type="Proteomes" id="UP000233551">
    <property type="component" value="Unassembled WGS sequence"/>
</dbReference>
<proteinExistence type="predicted"/>
<feature type="region of interest" description="Disordered" evidence="1">
    <location>
        <begin position="82"/>
        <end position="114"/>
    </location>
</feature>
<evidence type="ECO:0000256" key="1">
    <source>
        <dbReference type="SAM" id="MobiDB-lite"/>
    </source>
</evidence>
<evidence type="ECO:0000313" key="3">
    <source>
        <dbReference type="EMBL" id="PKI44526.1"/>
    </source>
</evidence>
<keyword evidence="4" id="KW-1185">Reference proteome</keyword>
<dbReference type="AlphaFoldDB" id="A0A2I0IMD6"/>
<dbReference type="EMBL" id="PGOL01002873">
    <property type="protein sequence ID" value="PKI44526.1"/>
    <property type="molecule type" value="Genomic_DNA"/>
</dbReference>
<name>A0A2I0IMD6_PUNGR</name>
<keyword evidence="2" id="KW-0812">Transmembrane</keyword>
<sequence length="114" mass="12495">MGLGDIGVARASNCSEGFNPLWAPRSQIWLVAVIGFGFIGSRIAGRLSQFYRRLKSGGGSGGRGDNEWPEDDGVERRWMMVPVNQEPRNPSTFDVILTSSPGRNATAESILERR</sequence>
<accession>A0A2I0IMD6</accession>
<keyword evidence="2" id="KW-0472">Membrane</keyword>
<organism evidence="3 4">
    <name type="scientific">Punica granatum</name>
    <name type="common">Pomegranate</name>
    <dbReference type="NCBI Taxonomy" id="22663"/>
    <lineage>
        <taxon>Eukaryota</taxon>
        <taxon>Viridiplantae</taxon>
        <taxon>Streptophyta</taxon>
        <taxon>Embryophyta</taxon>
        <taxon>Tracheophyta</taxon>
        <taxon>Spermatophyta</taxon>
        <taxon>Magnoliopsida</taxon>
        <taxon>eudicotyledons</taxon>
        <taxon>Gunneridae</taxon>
        <taxon>Pentapetalae</taxon>
        <taxon>rosids</taxon>
        <taxon>malvids</taxon>
        <taxon>Myrtales</taxon>
        <taxon>Lythraceae</taxon>
        <taxon>Punica</taxon>
    </lineage>
</organism>